<sequence>MIIPWQQIENDTLENLIKEFVLREGTDYGEIECSLQDKVEQVKTLLKSGDATVVFSELHETVDIKMRESL</sequence>
<dbReference type="PIRSF" id="PIRSF006169">
    <property type="entry name" value="UCP006169"/>
    <property type="match status" value="1"/>
</dbReference>
<keyword evidence="4" id="KW-1185">Reference proteome</keyword>
<dbReference type="InterPro" id="IPR010648">
    <property type="entry name" value="UPF0270"/>
</dbReference>
<proteinExistence type="inferred from homology"/>
<dbReference type="Gene3D" id="1.10.10.610">
    <property type="entry name" value="YehU-like"/>
    <property type="match status" value="1"/>
</dbReference>
<dbReference type="Proteomes" id="UP000093173">
    <property type="component" value="Unassembled WGS sequence"/>
</dbReference>
<dbReference type="NCBIfam" id="NF003438">
    <property type="entry name" value="PRK04966.1"/>
    <property type="match status" value="1"/>
</dbReference>
<dbReference type="SUPFAM" id="SSF118001">
    <property type="entry name" value="YehU-like"/>
    <property type="match status" value="1"/>
</dbReference>
<dbReference type="InterPro" id="IPR036685">
    <property type="entry name" value="YehU-like_sf"/>
</dbReference>
<evidence type="ECO:0000256" key="2">
    <source>
        <dbReference type="HAMAP-Rule" id="MF_00690"/>
    </source>
</evidence>
<dbReference type="HAMAP" id="MF_00690">
    <property type="entry name" value="UPF0270"/>
    <property type="match status" value="1"/>
</dbReference>
<name>A0A1B9R1M1_9VIBR</name>
<dbReference type="RefSeq" id="WP_017036095.1">
    <property type="nucleotide sequence ID" value="NZ_JBNGCH010000293.1"/>
</dbReference>
<evidence type="ECO:0000256" key="1">
    <source>
        <dbReference type="ARBA" id="ARBA00006450"/>
    </source>
</evidence>
<accession>A0A1B9R1M1</accession>
<evidence type="ECO:0000313" key="4">
    <source>
        <dbReference type="Proteomes" id="UP000093173"/>
    </source>
</evidence>
<reference evidence="4" key="1">
    <citation type="submission" date="2016-06" db="EMBL/GenBank/DDBJ databases">
        <authorList>
            <person name="Hehemann J.-H."/>
            <person name="Arevalo P."/>
            <person name="Datta M.S."/>
            <person name="Polz M.F."/>
        </authorList>
    </citation>
    <scope>NUCLEOTIDE SEQUENCE [LARGE SCALE GENOMIC DNA]</scope>
    <source>
        <strain evidence="4">9CSC122</strain>
    </source>
</reference>
<dbReference type="Pfam" id="PF06794">
    <property type="entry name" value="UPF0270"/>
    <property type="match status" value="1"/>
</dbReference>
<evidence type="ECO:0000313" key="3">
    <source>
        <dbReference type="EMBL" id="OCH78219.1"/>
    </source>
</evidence>
<dbReference type="EMBL" id="MAJZ01000293">
    <property type="protein sequence ID" value="OCH78219.1"/>
    <property type="molecule type" value="Genomic_DNA"/>
</dbReference>
<protein>
    <recommendedName>
        <fullName evidence="2">UPF0270 protein A6E14_05620</fullName>
    </recommendedName>
</protein>
<gene>
    <name evidence="3" type="ORF">A6E14_05620</name>
</gene>
<comment type="similarity">
    <text evidence="1 2">Belongs to the UPF0270 family.</text>
</comment>
<dbReference type="AlphaFoldDB" id="A0A1B9R1M1"/>
<organism evidence="3 4">
    <name type="scientific">Vibrio genomosp. F10</name>
    <dbReference type="NCBI Taxonomy" id="723171"/>
    <lineage>
        <taxon>Bacteria</taxon>
        <taxon>Pseudomonadati</taxon>
        <taxon>Pseudomonadota</taxon>
        <taxon>Gammaproteobacteria</taxon>
        <taxon>Vibrionales</taxon>
        <taxon>Vibrionaceae</taxon>
        <taxon>Vibrio</taxon>
    </lineage>
</organism>
<comment type="caution">
    <text evidence="3">The sequence shown here is derived from an EMBL/GenBank/DDBJ whole genome shotgun (WGS) entry which is preliminary data.</text>
</comment>